<dbReference type="Gene3D" id="1.10.530.10">
    <property type="match status" value="1"/>
</dbReference>
<dbReference type="RGD" id="1306968">
    <property type="gene designation" value="Lyzl6"/>
</dbReference>
<dbReference type="PANTHER" id="PTHR11407:SF9">
    <property type="entry name" value="LYSOZYME-LIKE PROTEIN 6"/>
    <property type="match status" value="1"/>
</dbReference>
<name>A0A077S6M4_RAT</name>
<comment type="similarity">
    <text evidence="1 3">Belongs to the glycosyl hydrolase 22 family.</text>
</comment>
<accession>A0A077S6M4</accession>
<dbReference type="UCSC" id="RGD:1306968">
    <property type="organism name" value="rat"/>
</dbReference>
<dbReference type="InterPro" id="IPR001916">
    <property type="entry name" value="Glyco_hydro_22"/>
</dbReference>
<dbReference type="InterPro" id="IPR019799">
    <property type="entry name" value="Glyco_hydro_22_CS"/>
</dbReference>
<evidence type="ECO:0000313" key="7">
    <source>
        <dbReference type="Proteomes" id="UP000002494"/>
    </source>
</evidence>
<dbReference type="Bgee" id="ENSRNOG00000003501">
    <property type="expression patterns" value="Expressed in testis"/>
</dbReference>
<dbReference type="FunFam" id="1.10.530.10:FF:000001">
    <property type="entry name" value="Lysozyme C"/>
    <property type="match status" value="1"/>
</dbReference>
<dbReference type="PANTHER" id="PTHR11407">
    <property type="entry name" value="LYSOZYME C"/>
    <property type="match status" value="1"/>
</dbReference>
<dbReference type="eggNOG" id="ENOG502SCGK">
    <property type="taxonomic scope" value="Eukaryota"/>
</dbReference>
<accession>D3ZSK1</accession>
<dbReference type="Proteomes" id="UP000002494">
    <property type="component" value="Chromosome 10"/>
</dbReference>
<dbReference type="FunCoup" id="A0A077S6M4">
    <property type="interactions" value="10"/>
</dbReference>
<sequence>MMMRVLFICVVSCLLVVNDGSIINRCTLARILYQEDLDGFEGYSLPHWLCLAFVESKFNISKVTENADGTFDYGIFQINSRYWCNDYQSHSENFCRLDCEELLNPNLIPSIHCAKMIVSGSGGMKNWVDWRLHCLGRPLSYWLTGCRLV</sequence>
<dbReference type="InterPro" id="IPR000974">
    <property type="entry name" value="Glyco_hydro_22_lys"/>
</dbReference>
<evidence type="ECO:0000256" key="3">
    <source>
        <dbReference type="RuleBase" id="RU004440"/>
    </source>
</evidence>
<dbReference type="CDD" id="cd16897">
    <property type="entry name" value="LYZ_C"/>
    <property type="match status" value="1"/>
</dbReference>
<evidence type="ECO:0000313" key="6">
    <source>
        <dbReference type="Ensembl" id="ENSRNOP00000004650.5"/>
    </source>
</evidence>
<dbReference type="GeneTree" id="ENSGT00940000161690"/>
<dbReference type="GO" id="GO:0036126">
    <property type="term" value="C:sperm flagellum"/>
    <property type="evidence" value="ECO:0000318"/>
    <property type="project" value="GO_Central"/>
</dbReference>
<feature type="domain" description="Glycosyl hydrolases family 22 (GH22)" evidence="5">
    <location>
        <begin position="95"/>
        <end position="113"/>
    </location>
</feature>
<keyword evidence="2" id="KW-1015">Disulfide bond</keyword>
<dbReference type="PRINTS" id="PR00135">
    <property type="entry name" value="LYZLACT"/>
</dbReference>
<dbReference type="RefSeq" id="NP_001129305.2">
    <property type="nucleotide sequence ID" value="NM_001135833.1"/>
</dbReference>
<dbReference type="GO" id="GO:0042742">
    <property type="term" value="P:defense response to bacterium"/>
    <property type="evidence" value="ECO:0000266"/>
    <property type="project" value="RGD"/>
</dbReference>
<evidence type="ECO:0000256" key="4">
    <source>
        <dbReference type="SAM" id="SignalP"/>
    </source>
</evidence>
<dbReference type="InterPro" id="IPR023346">
    <property type="entry name" value="Lysozyme-like_dom_sf"/>
</dbReference>
<dbReference type="PaxDb" id="10116-ENSRNOP00000004650"/>
<dbReference type="Pfam" id="PF00062">
    <property type="entry name" value="Lys"/>
    <property type="match status" value="1"/>
</dbReference>
<feature type="signal peptide" evidence="4">
    <location>
        <begin position="1"/>
        <end position="20"/>
    </location>
</feature>
<evidence type="ECO:0000259" key="5">
    <source>
        <dbReference type="PROSITE" id="PS00128"/>
    </source>
</evidence>
<dbReference type="GO" id="GO:0097524">
    <property type="term" value="C:sperm plasma membrane"/>
    <property type="evidence" value="ECO:0000266"/>
    <property type="project" value="RGD"/>
</dbReference>
<dbReference type="GO" id="GO:0007342">
    <property type="term" value="P:fusion of sperm to egg plasma membrane involved in single fertilization"/>
    <property type="evidence" value="ECO:0000266"/>
    <property type="project" value="RGD"/>
</dbReference>
<dbReference type="GO" id="GO:0097225">
    <property type="term" value="C:sperm midpiece"/>
    <property type="evidence" value="ECO:0000266"/>
    <property type="project" value="RGD"/>
</dbReference>
<dbReference type="CTD" id="57151"/>
<dbReference type="KEGG" id="rno:287751"/>
<dbReference type="GO" id="GO:0003796">
    <property type="term" value="F:lysozyme activity"/>
    <property type="evidence" value="ECO:0000318"/>
    <property type="project" value="GO_Central"/>
</dbReference>
<proteinExistence type="inferred from homology"/>
<dbReference type="STRING" id="10116.ENSRNOP00000004650"/>
<gene>
    <name evidence="6 8" type="primary">Lyzl6</name>
</gene>
<feature type="chain" id="PRO_5014011542" evidence="4">
    <location>
        <begin position="21"/>
        <end position="149"/>
    </location>
</feature>
<protein>
    <submittedName>
        <fullName evidence="6">Lysozyme-like 6</fullName>
    </submittedName>
</protein>
<dbReference type="SUPFAM" id="SSF53955">
    <property type="entry name" value="Lysozyme-like"/>
    <property type="match status" value="1"/>
</dbReference>
<keyword evidence="7" id="KW-1185">Reference proteome</keyword>
<evidence type="ECO:0000256" key="2">
    <source>
        <dbReference type="ARBA" id="ARBA00023157"/>
    </source>
</evidence>
<dbReference type="GeneID" id="287751"/>
<dbReference type="HOGENOM" id="CLU_111620_1_1_1"/>
<reference evidence="6" key="1">
    <citation type="submission" date="2024-01" db="EMBL/GenBank/DDBJ databases">
        <title>GRCr8: a new rat reference genome assembly contstructed from accurate long reads and long range scaffolding.</title>
        <authorList>
            <person name="Doris P.A."/>
            <person name="Kalbfleisch T."/>
            <person name="Li K."/>
            <person name="Howe K."/>
            <person name="Wood J."/>
        </authorList>
    </citation>
    <scope>NUCLEOTIDE SEQUENCE [LARGE SCALE GENOMIC DNA]</scope>
    <source>
        <strain evidence="6">Brown Norway</strain>
    </source>
</reference>
<dbReference type="PRINTS" id="PR00137">
    <property type="entry name" value="LYSOZYME"/>
</dbReference>
<reference evidence="6" key="3">
    <citation type="submission" date="2025-09" db="UniProtKB">
        <authorList>
            <consortium name="Ensembl"/>
        </authorList>
    </citation>
    <scope>IDENTIFICATION</scope>
    <source>
        <strain evidence="6">Brown Norway</strain>
    </source>
</reference>
<dbReference type="AlphaFoldDB" id="A0A077S6M4"/>
<dbReference type="GO" id="GO:0001669">
    <property type="term" value="C:acrosomal vesicle"/>
    <property type="evidence" value="ECO:0000318"/>
    <property type="project" value="GO_Central"/>
</dbReference>
<evidence type="ECO:0000256" key="1">
    <source>
        <dbReference type="ARBA" id="ARBA00010859"/>
    </source>
</evidence>
<keyword evidence="4" id="KW-0732">Signal</keyword>
<dbReference type="PROSITE" id="PS51348">
    <property type="entry name" value="GLYCOSYL_HYDROL_F22_2"/>
    <property type="match status" value="1"/>
</dbReference>
<reference evidence="6" key="2">
    <citation type="submission" date="2025-08" db="UniProtKB">
        <authorList>
            <consortium name="Ensembl"/>
        </authorList>
    </citation>
    <scope>IDENTIFICATION</scope>
    <source>
        <strain evidence="6">Brown Norway</strain>
    </source>
</reference>
<dbReference type="AGR" id="RGD:1306968"/>
<dbReference type="SMR" id="A0A077S6M4"/>
<dbReference type="OMA" id="EWRLHCA"/>
<dbReference type="GO" id="GO:0009566">
    <property type="term" value="P:fertilization"/>
    <property type="evidence" value="ECO:0000266"/>
    <property type="project" value="RGD"/>
</dbReference>
<dbReference type="PROSITE" id="PS00128">
    <property type="entry name" value="GLYCOSYL_HYDROL_F22_1"/>
    <property type="match status" value="1"/>
</dbReference>
<organism evidence="6 7">
    <name type="scientific">Rattus norvegicus</name>
    <name type="common">Rat</name>
    <dbReference type="NCBI Taxonomy" id="10116"/>
    <lineage>
        <taxon>Eukaryota</taxon>
        <taxon>Metazoa</taxon>
        <taxon>Chordata</taxon>
        <taxon>Craniata</taxon>
        <taxon>Vertebrata</taxon>
        <taxon>Euteleostomi</taxon>
        <taxon>Mammalia</taxon>
        <taxon>Eutheria</taxon>
        <taxon>Euarchontoglires</taxon>
        <taxon>Glires</taxon>
        <taxon>Rodentia</taxon>
        <taxon>Myomorpha</taxon>
        <taxon>Muroidea</taxon>
        <taxon>Muridae</taxon>
        <taxon>Murinae</taxon>
        <taxon>Rattus</taxon>
    </lineage>
</organism>
<dbReference type="OrthoDB" id="17373at2759"/>
<dbReference type="Ensembl" id="ENSRNOT00000004650.6">
    <property type="protein sequence ID" value="ENSRNOP00000004650.5"/>
    <property type="gene ID" value="ENSRNOG00000003501.6"/>
</dbReference>
<evidence type="ECO:0000313" key="8">
    <source>
        <dbReference type="RGD" id="1306968"/>
    </source>
</evidence>
<dbReference type="SMART" id="SM00263">
    <property type="entry name" value="LYZ1"/>
    <property type="match status" value="1"/>
</dbReference>